<feature type="compositionally biased region" description="Pro residues" evidence="1">
    <location>
        <begin position="72"/>
        <end position="83"/>
    </location>
</feature>
<feature type="compositionally biased region" description="Pro residues" evidence="1">
    <location>
        <begin position="42"/>
        <end position="52"/>
    </location>
</feature>
<evidence type="ECO:0000256" key="2">
    <source>
        <dbReference type="SAM" id="Phobius"/>
    </source>
</evidence>
<feature type="region of interest" description="Disordered" evidence="1">
    <location>
        <begin position="128"/>
        <end position="152"/>
    </location>
</feature>
<keyword evidence="4" id="KW-1185">Reference proteome</keyword>
<evidence type="ECO:0000256" key="1">
    <source>
        <dbReference type="SAM" id="MobiDB-lite"/>
    </source>
</evidence>
<accession>A0ABQ8U260</accession>
<comment type="caution">
    <text evidence="3">The sequence shown here is derived from an EMBL/GenBank/DDBJ whole genome shotgun (WGS) entry which is preliminary data.</text>
</comment>
<keyword evidence="2" id="KW-0812">Transmembrane</keyword>
<proteinExistence type="predicted"/>
<feature type="transmembrane region" description="Helical" evidence="2">
    <location>
        <begin position="345"/>
        <end position="364"/>
    </location>
</feature>
<keyword evidence="2" id="KW-0472">Membrane</keyword>
<organism evidence="3 4">
    <name type="scientific">Paratrimastix pyriformis</name>
    <dbReference type="NCBI Taxonomy" id="342808"/>
    <lineage>
        <taxon>Eukaryota</taxon>
        <taxon>Metamonada</taxon>
        <taxon>Preaxostyla</taxon>
        <taxon>Paratrimastigidae</taxon>
        <taxon>Paratrimastix</taxon>
    </lineage>
</organism>
<sequence length="374" mass="39767">MAGRAASRSLPTAPQRGLPGRGRHLGAGVAPTAPHRAHRAPPRPPRPTAPHRPPGDHRAPPRPIAPHRAPPRPRPPPSAPPHRAPSISTAPHRAPSRTIAHHRSPRAPPLAISLHIALHRYPSPPALFSTASRRSAPHSTAPHRTLRSSSLDFTPTRPLCSLSFVIAPHAPHRPYSVLRSTLLSSLHFSYSSIARLMRVSLPLAFFSLRTNMPIHRSALGERDPQVAYGIRIVTAGRAHARPWPAGASWPGAAPGGPRPGRGPADVRLAEHGLYLLEALALDFLDRPPGPPTPLRPWGRASWGRPSWTSCPGLQAMVTAGAAAYPPGGLVGLTLGLLRAHMQVSALVEAACGLLAAMAMAVLWLPPAEVGGGWW</sequence>
<protein>
    <submittedName>
        <fullName evidence="3">Uncharacterized protein</fullName>
    </submittedName>
</protein>
<keyword evidence="2" id="KW-1133">Transmembrane helix</keyword>
<evidence type="ECO:0000313" key="4">
    <source>
        <dbReference type="Proteomes" id="UP001141327"/>
    </source>
</evidence>
<reference evidence="3" key="1">
    <citation type="journal article" date="2022" name="bioRxiv">
        <title>Genomics of Preaxostyla Flagellates Illuminates Evolutionary Transitions and the Path Towards Mitochondrial Loss.</title>
        <authorList>
            <person name="Novak L.V.F."/>
            <person name="Treitli S.C."/>
            <person name="Pyrih J."/>
            <person name="Halakuc P."/>
            <person name="Pipaliya S.V."/>
            <person name="Vacek V."/>
            <person name="Brzon O."/>
            <person name="Soukal P."/>
            <person name="Eme L."/>
            <person name="Dacks J.B."/>
            <person name="Karnkowska A."/>
            <person name="Elias M."/>
            <person name="Hampl V."/>
        </authorList>
    </citation>
    <scope>NUCLEOTIDE SEQUENCE</scope>
    <source>
        <strain evidence="3">RCP-MX</strain>
    </source>
</reference>
<name>A0ABQ8U260_9EUKA</name>
<feature type="region of interest" description="Disordered" evidence="1">
    <location>
        <begin position="1"/>
        <end position="106"/>
    </location>
</feature>
<evidence type="ECO:0000313" key="3">
    <source>
        <dbReference type="EMBL" id="KAJ4453282.1"/>
    </source>
</evidence>
<dbReference type="Proteomes" id="UP001141327">
    <property type="component" value="Unassembled WGS sequence"/>
</dbReference>
<gene>
    <name evidence="3" type="ORF">PAPYR_12275</name>
</gene>
<dbReference type="EMBL" id="JAPMOS010000285">
    <property type="protein sequence ID" value="KAJ4453282.1"/>
    <property type="molecule type" value="Genomic_DNA"/>
</dbReference>